<proteinExistence type="predicted"/>
<dbReference type="EMBL" id="CP073041">
    <property type="protein sequence ID" value="UXE59377.1"/>
    <property type="molecule type" value="Genomic_DNA"/>
</dbReference>
<reference evidence="1" key="1">
    <citation type="submission" date="2021-04" db="EMBL/GenBank/DDBJ databases">
        <title>Genome sequence of Woronichinia naegeliana from Washington state freshwater lake bloom.</title>
        <authorList>
            <person name="Dreher T.W."/>
        </authorList>
    </citation>
    <scope>NUCLEOTIDE SEQUENCE</scope>
    <source>
        <strain evidence="1">WA131</strain>
    </source>
</reference>
<dbReference type="Proteomes" id="UP001065613">
    <property type="component" value="Chromosome"/>
</dbReference>
<sequence>MAHAMTHKDNSSARDLSGKEVEQNVIRIENQIERATHSLFQQKAVLEKIIKECCELGFGFASIQLVRPEEQIIEAVTGAAWAGKAGHFLEPVNNLRDIQADICQTCRTEVIAGWDDRFDEWVYKKYKHQDSIRIFTPLILVQDDKGCNDQKWFNNFDQKWITHKVNESWFKGGEQNQPKENGQHSVVEVLLPKSYIGNEIKVIGTIEVGYWSFDSPLALIEKDKVIDLIVKAGEWALKIRETQLPCVLDEITKIAMREVKADGATLHFLEGLPPKSNILEIGTDGSIKKN</sequence>
<dbReference type="AlphaFoldDB" id="A0A977KT46"/>
<accession>A0A977KT46</accession>
<organism evidence="1">
    <name type="scientific">Woronichinia naegeliana WA131</name>
    <dbReference type="NCBI Taxonomy" id="2824559"/>
    <lineage>
        <taxon>Bacteria</taxon>
        <taxon>Bacillati</taxon>
        <taxon>Cyanobacteriota</taxon>
        <taxon>Cyanophyceae</taxon>
        <taxon>Synechococcales</taxon>
        <taxon>Coelosphaeriaceae</taxon>
        <taxon>Woronichinia</taxon>
    </lineage>
</organism>
<protein>
    <submittedName>
        <fullName evidence="1">Uncharacterized protein</fullName>
    </submittedName>
</protein>
<evidence type="ECO:0000313" key="1">
    <source>
        <dbReference type="EMBL" id="UXE59377.1"/>
    </source>
</evidence>
<name>A0A977KT46_9CYAN</name>
<dbReference type="KEGG" id="wna:KA717_26515"/>
<gene>
    <name evidence="1" type="ORF">KA717_26515</name>
</gene>